<keyword evidence="3" id="KW-1185">Reference proteome</keyword>
<proteinExistence type="predicted"/>
<evidence type="ECO:0008006" key="4">
    <source>
        <dbReference type="Google" id="ProtNLM"/>
    </source>
</evidence>
<evidence type="ECO:0000313" key="2">
    <source>
        <dbReference type="EMBL" id="MBR8463170.1"/>
    </source>
</evidence>
<keyword evidence="1" id="KW-1133">Transmembrane helix</keyword>
<dbReference type="Proteomes" id="UP000682951">
    <property type="component" value="Unassembled WGS sequence"/>
</dbReference>
<organism evidence="2 3">
    <name type="scientific">Campylobacter anatolicus</name>
    <dbReference type="NCBI Taxonomy" id="2829105"/>
    <lineage>
        <taxon>Bacteria</taxon>
        <taxon>Pseudomonadati</taxon>
        <taxon>Campylobacterota</taxon>
        <taxon>Epsilonproteobacteria</taxon>
        <taxon>Campylobacterales</taxon>
        <taxon>Campylobacteraceae</taxon>
        <taxon>Campylobacter</taxon>
    </lineage>
</organism>
<keyword evidence="1" id="KW-0472">Membrane</keyword>
<dbReference type="RefSeq" id="WP_212141406.1">
    <property type="nucleotide sequence ID" value="NZ_JAGSSW010000001.1"/>
</dbReference>
<feature type="transmembrane region" description="Helical" evidence="1">
    <location>
        <begin position="12"/>
        <end position="30"/>
    </location>
</feature>
<accession>A0ABS5HG37</accession>
<protein>
    <recommendedName>
        <fullName evidence="4">DUF1574 domain-containing protein</fullName>
    </recommendedName>
</protein>
<keyword evidence="1" id="KW-0812">Transmembrane</keyword>
<sequence length="356" mass="42083">MYVIAKKWINKWFLIFCVLIATISFFNVYADCFGVIKENKTIEKISKDLINGKIISGLGTFELNDRHLRKSIINHTQTSPDIIAIGSSRIESLSQDMLKTDYKFYNYGLFSGSLEDHLALLKIYYDKFKSYPKHIIFEIDPWIFNKNHEIKKYLSLYKEYIQMLDIIGAKNETKTHNIYKSYLKIFSIDYFITNLKFIKQKTHFHISNTTDIDESSISPDGSLTYVRDLREPDYEFVKKVSIIYGNGKINNLQNFNELNTDIFEKFIKFLMKNGTKFYFYLAPYNPISYDIFINKPEYKIVDEVEKYLINFAKENDIPLIGSYNPHKFSFTNSDFYDGMHPLKNVYETIFKNLKIE</sequence>
<name>A0ABS5HG37_9BACT</name>
<reference evidence="2 3" key="1">
    <citation type="submission" date="2021-04" db="EMBL/GenBank/DDBJ databases">
        <title>Molecular and phenotypic characterization and identification of bacterial isolates recovered from the Anatolian ground squirrels (Spermophilus xanthoprymnus) and which have the potential to form a new species in the Campylobacter genus.</title>
        <authorList>
            <person name="Aydin F."/>
            <person name="Abay S."/>
            <person name="Kayman T."/>
            <person name="Karakaya E."/>
            <person name="Mustak H.K."/>
            <person name="Mustak I.B."/>
            <person name="Bilgin N."/>
            <person name="Duzler A."/>
            <person name="Sahin O."/>
            <person name="Guran O."/>
            <person name="Saticioglu I.B."/>
        </authorList>
    </citation>
    <scope>NUCLEOTIDE SEQUENCE [LARGE SCALE GENOMIC DNA]</scope>
    <source>
        <strain evidence="3">faydin-G24</strain>
    </source>
</reference>
<evidence type="ECO:0000313" key="3">
    <source>
        <dbReference type="Proteomes" id="UP000682951"/>
    </source>
</evidence>
<comment type="caution">
    <text evidence="2">The sequence shown here is derived from an EMBL/GenBank/DDBJ whole genome shotgun (WGS) entry which is preliminary data.</text>
</comment>
<dbReference type="EMBL" id="JAGSSW010000001">
    <property type="protein sequence ID" value="MBR8463170.1"/>
    <property type="molecule type" value="Genomic_DNA"/>
</dbReference>
<gene>
    <name evidence="2" type="ORF">KDD93_01095</name>
</gene>
<evidence type="ECO:0000256" key="1">
    <source>
        <dbReference type="SAM" id="Phobius"/>
    </source>
</evidence>